<keyword evidence="5 6" id="KW-0472">Membrane</keyword>
<feature type="transmembrane region" description="Helical" evidence="6">
    <location>
        <begin position="99"/>
        <end position="119"/>
    </location>
</feature>
<keyword evidence="4 6" id="KW-1133">Transmembrane helix</keyword>
<feature type="domain" description="EamA" evidence="7">
    <location>
        <begin position="13"/>
        <end position="142"/>
    </location>
</feature>
<dbReference type="InterPro" id="IPR000620">
    <property type="entry name" value="EamA_dom"/>
</dbReference>
<dbReference type="Pfam" id="PF00892">
    <property type="entry name" value="EamA"/>
    <property type="match status" value="2"/>
</dbReference>
<dbReference type="Proteomes" id="UP000525027">
    <property type="component" value="Unassembled WGS sequence"/>
</dbReference>
<evidence type="ECO:0000256" key="4">
    <source>
        <dbReference type="ARBA" id="ARBA00022989"/>
    </source>
</evidence>
<accession>A0A7V7BZ38</accession>
<feature type="domain" description="EamA" evidence="7">
    <location>
        <begin position="155"/>
        <end position="288"/>
    </location>
</feature>
<dbReference type="Gene3D" id="1.10.3730.20">
    <property type="match status" value="1"/>
</dbReference>
<evidence type="ECO:0000313" key="8">
    <source>
        <dbReference type="EMBL" id="HHZ04797.1"/>
    </source>
</evidence>
<feature type="transmembrane region" description="Helical" evidence="6">
    <location>
        <begin position="246"/>
        <end position="265"/>
    </location>
</feature>
<feature type="transmembrane region" description="Helical" evidence="6">
    <location>
        <begin position="39"/>
        <end position="57"/>
    </location>
</feature>
<gene>
    <name evidence="8" type="ORF">GX397_07075</name>
</gene>
<protein>
    <submittedName>
        <fullName evidence="8">DMT family transporter</fullName>
    </submittedName>
</protein>
<comment type="subcellular location">
    <subcellularLocation>
        <location evidence="1">Cell membrane</location>
        <topology evidence="1">Multi-pass membrane protein</topology>
    </subcellularLocation>
</comment>
<feature type="transmembrane region" description="Helical" evidence="6">
    <location>
        <begin position="155"/>
        <end position="173"/>
    </location>
</feature>
<evidence type="ECO:0000313" key="9">
    <source>
        <dbReference type="Proteomes" id="UP000525027"/>
    </source>
</evidence>
<evidence type="ECO:0000259" key="7">
    <source>
        <dbReference type="Pfam" id="PF00892"/>
    </source>
</evidence>
<dbReference type="SUPFAM" id="SSF103481">
    <property type="entry name" value="Multidrug resistance efflux transporter EmrE"/>
    <property type="match status" value="2"/>
</dbReference>
<keyword evidence="3 6" id="KW-0812">Transmembrane</keyword>
<proteinExistence type="predicted"/>
<feature type="transmembrane region" description="Helical" evidence="6">
    <location>
        <begin position="185"/>
        <end position="204"/>
    </location>
</feature>
<name>A0A7V7BZ38_9BACT</name>
<dbReference type="AlphaFoldDB" id="A0A7V7BZ38"/>
<sequence length="303" mass="33237">MSMSRRNRAFIEAASATIFWGASFVAMKIAVNETSPSMIVWFRSLAGFGVLSLWLWKRKNGGTYVAPKDLLYMAALGLMGVTFHNLIQAEALKTAQAATSAWIVSTTPLIIALFGRIFLKERIAREGVIGLFSAALGVLLVLGEGSSLLPKGITAGDLLISLSAINWAAFTVISRKFLERRDQIVSLFYIMSFGWLFSNIPVYFSGFSLSFSWQVWISLLFLGVLCSGIAYIFWYEALYALPASQVGVFMYLNPLTATITAVILLSESLSLKDATGALLVLLGLWMVNRKKSNAPQVENSSLK</sequence>
<evidence type="ECO:0000256" key="1">
    <source>
        <dbReference type="ARBA" id="ARBA00004651"/>
    </source>
</evidence>
<evidence type="ECO:0000256" key="3">
    <source>
        <dbReference type="ARBA" id="ARBA00022692"/>
    </source>
</evidence>
<dbReference type="InterPro" id="IPR050638">
    <property type="entry name" value="AA-Vitamin_Transporters"/>
</dbReference>
<evidence type="ECO:0000256" key="6">
    <source>
        <dbReference type="SAM" id="Phobius"/>
    </source>
</evidence>
<feature type="transmembrane region" description="Helical" evidence="6">
    <location>
        <begin position="9"/>
        <end position="27"/>
    </location>
</feature>
<feature type="transmembrane region" description="Helical" evidence="6">
    <location>
        <begin position="69"/>
        <end position="87"/>
    </location>
</feature>
<dbReference type="InterPro" id="IPR037185">
    <property type="entry name" value="EmrE-like"/>
</dbReference>
<evidence type="ECO:0000256" key="2">
    <source>
        <dbReference type="ARBA" id="ARBA00022475"/>
    </source>
</evidence>
<comment type="caution">
    <text evidence="8">The sequence shown here is derived from an EMBL/GenBank/DDBJ whole genome shotgun (WGS) entry which is preliminary data.</text>
</comment>
<dbReference type="GO" id="GO:0005886">
    <property type="term" value="C:plasma membrane"/>
    <property type="evidence" value="ECO:0007669"/>
    <property type="project" value="UniProtKB-SubCell"/>
</dbReference>
<feature type="transmembrane region" description="Helical" evidence="6">
    <location>
        <begin position="216"/>
        <end position="234"/>
    </location>
</feature>
<keyword evidence="2" id="KW-1003">Cell membrane</keyword>
<feature type="transmembrane region" description="Helical" evidence="6">
    <location>
        <begin position="128"/>
        <end position="149"/>
    </location>
</feature>
<dbReference type="EMBL" id="DURU01000125">
    <property type="protein sequence ID" value="HHZ04797.1"/>
    <property type="molecule type" value="Genomic_DNA"/>
</dbReference>
<organism evidence="8 9">
    <name type="scientific">Acetomicrobium hydrogeniformans</name>
    <dbReference type="NCBI Taxonomy" id="649746"/>
    <lineage>
        <taxon>Bacteria</taxon>
        <taxon>Thermotogati</taxon>
        <taxon>Synergistota</taxon>
        <taxon>Synergistia</taxon>
        <taxon>Synergistales</taxon>
        <taxon>Acetomicrobiaceae</taxon>
        <taxon>Acetomicrobium</taxon>
    </lineage>
</organism>
<reference evidence="8 9" key="1">
    <citation type="journal article" date="2020" name="Biotechnol. Biofuels">
        <title>New insights from the biogas microbiome by comprehensive genome-resolved metagenomics of nearly 1600 species originating from multiple anaerobic digesters.</title>
        <authorList>
            <person name="Campanaro S."/>
            <person name="Treu L."/>
            <person name="Rodriguez-R L.M."/>
            <person name="Kovalovszki A."/>
            <person name="Ziels R.M."/>
            <person name="Maus I."/>
            <person name="Zhu X."/>
            <person name="Kougias P.G."/>
            <person name="Basile A."/>
            <person name="Luo G."/>
            <person name="Schluter A."/>
            <person name="Konstantinidis K.T."/>
            <person name="Angelidaki I."/>
        </authorList>
    </citation>
    <scope>NUCLEOTIDE SEQUENCE [LARGE SCALE GENOMIC DNA]</scope>
    <source>
        <strain evidence="8">AS25fmACSIPFO_94</strain>
    </source>
</reference>
<evidence type="ECO:0000256" key="5">
    <source>
        <dbReference type="ARBA" id="ARBA00023136"/>
    </source>
</evidence>
<dbReference type="PANTHER" id="PTHR32322">
    <property type="entry name" value="INNER MEMBRANE TRANSPORTER"/>
    <property type="match status" value="1"/>
</dbReference>
<dbReference type="PANTHER" id="PTHR32322:SF18">
    <property type="entry name" value="S-ADENOSYLMETHIONINE_S-ADENOSYLHOMOCYSTEINE TRANSPORTER"/>
    <property type="match status" value="1"/>
</dbReference>